<evidence type="ECO:0000259" key="1">
    <source>
        <dbReference type="PROSITE" id="PS50943"/>
    </source>
</evidence>
<gene>
    <name evidence="2" type="ORF">EZMO1_4313</name>
</gene>
<dbReference type="PATRIC" id="fig|570277.3.peg.4629"/>
<dbReference type="SUPFAM" id="SSF47413">
    <property type="entry name" value="lambda repressor-like DNA-binding domains"/>
    <property type="match status" value="1"/>
</dbReference>
<dbReference type="Gene3D" id="1.10.260.40">
    <property type="entry name" value="lambda repressor-like DNA-binding domains"/>
    <property type="match status" value="1"/>
</dbReference>
<proteinExistence type="predicted"/>
<organism evidence="2 3">
    <name type="scientific">Endozoicomonas montiporae CL-33</name>
    <dbReference type="NCBI Taxonomy" id="570277"/>
    <lineage>
        <taxon>Bacteria</taxon>
        <taxon>Pseudomonadati</taxon>
        <taxon>Pseudomonadota</taxon>
        <taxon>Gammaproteobacteria</taxon>
        <taxon>Oceanospirillales</taxon>
        <taxon>Endozoicomonadaceae</taxon>
        <taxon>Endozoicomonas</taxon>
    </lineage>
</organism>
<dbReference type="Proteomes" id="UP000071065">
    <property type="component" value="Chromosome"/>
</dbReference>
<protein>
    <submittedName>
        <fullName evidence="2">XRE family transcriptional regulator</fullName>
    </submittedName>
</protein>
<dbReference type="EMBL" id="CP013251">
    <property type="protein sequence ID" value="AMO58230.1"/>
    <property type="molecule type" value="Genomic_DNA"/>
</dbReference>
<dbReference type="InterPro" id="IPR001387">
    <property type="entry name" value="Cro/C1-type_HTH"/>
</dbReference>
<sequence length="227" mass="24984">MSTLGERLKAVRKQRGLTQAALADRVGARQGNINDIESGRNKSSKYLLALADVLNVDARWLERGIGQIRGVGVDVVNQGAPLPLYDMDTIKQLALDPNFEPVMIDQLYRCPTEHSDKAYSIQLVTPLYNFSAGCVLFVDPAGSYQNNDYVVCVFPDSGLVDIRQLATDGNASFIRNLDLSMPNEKRLLEVKIQVFPGGTLAIPQTTSTDSKTVILAGRIIFSGYRYN</sequence>
<dbReference type="RefSeq" id="WP_051790482.1">
    <property type="nucleotide sequence ID" value="NZ_CP013251.1"/>
</dbReference>
<dbReference type="Pfam" id="PF01381">
    <property type="entry name" value="HTH_3"/>
    <property type="match status" value="1"/>
</dbReference>
<dbReference type="KEGG" id="emp:EZMO1_4313"/>
<accession>A0A142BHK4</accession>
<dbReference type="SMART" id="SM00530">
    <property type="entry name" value="HTH_XRE"/>
    <property type="match status" value="1"/>
</dbReference>
<feature type="domain" description="HTH cro/C1-type" evidence="1">
    <location>
        <begin position="8"/>
        <end position="61"/>
    </location>
</feature>
<name>A0A142BHK4_9GAMM</name>
<evidence type="ECO:0000313" key="2">
    <source>
        <dbReference type="EMBL" id="AMO58230.1"/>
    </source>
</evidence>
<dbReference type="InterPro" id="IPR010982">
    <property type="entry name" value="Lambda_DNA-bd_dom_sf"/>
</dbReference>
<dbReference type="AlphaFoldDB" id="A0A142BHK4"/>
<evidence type="ECO:0000313" key="3">
    <source>
        <dbReference type="Proteomes" id="UP000071065"/>
    </source>
</evidence>
<dbReference type="OrthoDB" id="6198016at2"/>
<dbReference type="PROSITE" id="PS50943">
    <property type="entry name" value="HTH_CROC1"/>
    <property type="match status" value="1"/>
</dbReference>
<reference evidence="2 3" key="1">
    <citation type="journal article" date="2016" name="Front. Microbiol.">
        <title>Genomic Insight into the Host-Endosymbiont Relationship of Endozoicomonas montiporae CL-33(T) with its Coral Host.</title>
        <authorList>
            <person name="Ding J.-Y."/>
            <person name="Shiu J.-H."/>
            <person name="Chen W.-M."/>
            <person name="Chiang Y.-R."/>
            <person name="Tang S.-L."/>
        </authorList>
    </citation>
    <scope>NUCLEOTIDE SEQUENCE [LARGE SCALE GENOMIC DNA]</scope>
    <source>
        <strain evidence="2 3">CL-33</strain>
    </source>
</reference>
<dbReference type="CDD" id="cd00093">
    <property type="entry name" value="HTH_XRE"/>
    <property type="match status" value="1"/>
</dbReference>
<dbReference type="GO" id="GO:0003677">
    <property type="term" value="F:DNA binding"/>
    <property type="evidence" value="ECO:0007669"/>
    <property type="project" value="InterPro"/>
</dbReference>
<dbReference type="STRING" id="570277.EZMO1_4313"/>